<gene>
    <name evidence="3" type="ORF">EXY23_17855</name>
</gene>
<sequence length="83" mass="8986">MRTQLRRMGNSSGVIIPRPIMAQLGMEPGAELDLRLEDGRIVLTPAPPVRAGWAEAAKAIAEAGDDALVWDEFGNAEDAELTW</sequence>
<organism evidence="3 4">
    <name type="scientific">Roseicella aquatilis</name>
    <dbReference type="NCBI Taxonomy" id="2527868"/>
    <lineage>
        <taxon>Bacteria</taxon>
        <taxon>Pseudomonadati</taxon>
        <taxon>Pseudomonadota</taxon>
        <taxon>Alphaproteobacteria</taxon>
        <taxon>Acetobacterales</taxon>
        <taxon>Roseomonadaceae</taxon>
        <taxon>Roseicella</taxon>
    </lineage>
</organism>
<dbReference type="Gene3D" id="2.10.260.10">
    <property type="match status" value="1"/>
</dbReference>
<dbReference type="OrthoDB" id="9795766at2"/>
<dbReference type="AlphaFoldDB" id="A0A4R4DBG6"/>
<feature type="domain" description="SpoVT-AbrB" evidence="2">
    <location>
        <begin position="3"/>
        <end position="48"/>
    </location>
</feature>
<dbReference type="Pfam" id="PF04014">
    <property type="entry name" value="MazE_antitoxin"/>
    <property type="match status" value="1"/>
</dbReference>
<keyword evidence="4" id="KW-1185">Reference proteome</keyword>
<dbReference type="GO" id="GO:0003677">
    <property type="term" value="F:DNA binding"/>
    <property type="evidence" value="ECO:0007669"/>
    <property type="project" value="UniProtKB-UniRule"/>
</dbReference>
<keyword evidence="1 3" id="KW-0238">DNA-binding</keyword>
<protein>
    <submittedName>
        <fullName evidence="3">AbrB/MazE/SpoVT family DNA-binding domain-containing protein</fullName>
    </submittedName>
</protein>
<dbReference type="EMBL" id="SKBM01000018">
    <property type="protein sequence ID" value="TCZ57827.1"/>
    <property type="molecule type" value="Genomic_DNA"/>
</dbReference>
<accession>A0A4R4DBG6</accession>
<reference evidence="3 4" key="1">
    <citation type="submission" date="2019-03" db="EMBL/GenBank/DDBJ databases">
        <title>Paracraurococcus aquatilis NE82 genome sequence.</title>
        <authorList>
            <person name="Zhao Y."/>
            <person name="Du Z."/>
        </authorList>
    </citation>
    <scope>NUCLEOTIDE SEQUENCE [LARGE SCALE GENOMIC DNA]</scope>
    <source>
        <strain evidence="3 4">NE82</strain>
    </source>
</reference>
<evidence type="ECO:0000313" key="3">
    <source>
        <dbReference type="EMBL" id="TCZ57827.1"/>
    </source>
</evidence>
<dbReference type="SUPFAM" id="SSF89447">
    <property type="entry name" value="AbrB/MazE/MraZ-like"/>
    <property type="match status" value="1"/>
</dbReference>
<evidence type="ECO:0000313" key="4">
    <source>
        <dbReference type="Proteomes" id="UP000295023"/>
    </source>
</evidence>
<dbReference type="SMART" id="SM00966">
    <property type="entry name" value="SpoVT_AbrB"/>
    <property type="match status" value="1"/>
</dbReference>
<dbReference type="PROSITE" id="PS51740">
    <property type="entry name" value="SPOVT_ABRB"/>
    <property type="match status" value="1"/>
</dbReference>
<dbReference type="InterPro" id="IPR007159">
    <property type="entry name" value="SpoVT-AbrB_dom"/>
</dbReference>
<evidence type="ECO:0000259" key="2">
    <source>
        <dbReference type="PROSITE" id="PS51740"/>
    </source>
</evidence>
<proteinExistence type="predicted"/>
<dbReference type="InterPro" id="IPR037914">
    <property type="entry name" value="SpoVT-AbrB_sf"/>
</dbReference>
<comment type="caution">
    <text evidence="3">The sequence shown here is derived from an EMBL/GenBank/DDBJ whole genome shotgun (WGS) entry which is preliminary data.</text>
</comment>
<name>A0A4R4DBG6_9PROT</name>
<dbReference type="RefSeq" id="WP_132292450.1">
    <property type="nucleotide sequence ID" value="NZ_SKBM01000018.1"/>
</dbReference>
<dbReference type="Proteomes" id="UP000295023">
    <property type="component" value="Unassembled WGS sequence"/>
</dbReference>
<evidence type="ECO:0000256" key="1">
    <source>
        <dbReference type="PROSITE-ProRule" id="PRU01076"/>
    </source>
</evidence>